<protein>
    <submittedName>
        <fullName evidence="1">Uncharacterized protein</fullName>
    </submittedName>
</protein>
<name>A0ACC1IXB1_9FUNG</name>
<organism evidence="1 2">
    <name type="scientific">Linderina macrospora</name>
    <dbReference type="NCBI Taxonomy" id="4868"/>
    <lineage>
        <taxon>Eukaryota</taxon>
        <taxon>Fungi</taxon>
        <taxon>Fungi incertae sedis</taxon>
        <taxon>Zoopagomycota</taxon>
        <taxon>Kickxellomycotina</taxon>
        <taxon>Kickxellomycetes</taxon>
        <taxon>Kickxellales</taxon>
        <taxon>Kickxellaceae</taxon>
        <taxon>Linderina</taxon>
    </lineage>
</organism>
<accession>A0ACC1IXB1</accession>
<evidence type="ECO:0000313" key="2">
    <source>
        <dbReference type="Proteomes" id="UP001150603"/>
    </source>
</evidence>
<evidence type="ECO:0000313" key="1">
    <source>
        <dbReference type="EMBL" id="KAJ1926304.1"/>
    </source>
</evidence>
<reference evidence="1" key="1">
    <citation type="submission" date="2022-07" db="EMBL/GenBank/DDBJ databases">
        <title>Phylogenomic reconstructions and comparative analyses of Kickxellomycotina fungi.</title>
        <authorList>
            <person name="Reynolds N.K."/>
            <person name="Stajich J.E."/>
            <person name="Barry K."/>
            <person name="Grigoriev I.V."/>
            <person name="Crous P."/>
            <person name="Smith M.E."/>
        </authorList>
    </citation>
    <scope>NUCLEOTIDE SEQUENCE</scope>
    <source>
        <strain evidence="1">NRRL 5244</strain>
    </source>
</reference>
<comment type="caution">
    <text evidence="1">The sequence shown here is derived from an EMBL/GenBank/DDBJ whole genome shotgun (WGS) entry which is preliminary data.</text>
</comment>
<gene>
    <name evidence="1" type="ORF">FBU59_007327</name>
</gene>
<proteinExistence type="predicted"/>
<dbReference type="EMBL" id="JANBPW010006964">
    <property type="protein sequence ID" value="KAJ1926304.1"/>
    <property type="molecule type" value="Genomic_DNA"/>
</dbReference>
<keyword evidence="2" id="KW-1185">Reference proteome</keyword>
<dbReference type="Proteomes" id="UP001150603">
    <property type="component" value="Unassembled WGS sequence"/>
</dbReference>
<sequence>MMGGAFGGRNNPFQAYWYQGIVPGQGLPQIGMSAYGYGLPGLGLDDYLVPGAAILAGAGEGEIDDKDLDHLDEHIHGLDAIKGGGYEHDGHGDPDYPGHFKGEDGYDDKYNDDDDVPHHHYHHYHHNAASSLVPGGSQGVMAGMLCAVGLLVLV</sequence>